<dbReference type="CDD" id="cd07211">
    <property type="entry name" value="Pat_PNPLA8"/>
    <property type="match status" value="1"/>
</dbReference>
<comment type="function">
    <text evidence="5">Possesses non-specific lipolytic acyl hydrolase (LAH) activity. Hydrolyzes phospholipids as well as galactolipids. May play a role in disease resistance.</text>
</comment>
<sequence length="416" mass="46133">MHSDSLRDLLIRLTVSQEHRVSKAAARALAILGENENLRRAIRGRPVAKKGLRILSMDGGGMKGLATVQMLKQIEQGTGKRIHEMFDLICGTSTGGMLAMALGIKRMTLDQCEEIYTKLGKLVFAEPFPKDEAATWKEKIDQLFKSSSQSFRVVVHGSKHSADQFERLLKEMCADEDGDLLIESAVKGVPKVFAVSTLVSVMPAQPYIFRNYQPHNMFQYPPGTLEVSPGLTESPSIGATGTAVSGAPVGMKRGAFMGSCKHQVWQAIRASSAAPYYLDDFSDDVNRWQDGAIVANNPTIFAIREAQLLWPDTRIDCLVSIGCGSVPTKSRRGGWRYLDTGQVLIESSCSVERVEETLDTLIPMLPEMQYFRFNPVDERCGMELDETDPAVWLKMEAATEEYIQKNFLAFKNLLAI</sequence>
<keyword evidence="2" id="KW-0611">Plant defense</keyword>
<organism evidence="9 10">
    <name type="scientific">Eleusine coracana subsp. coracana</name>
    <dbReference type="NCBI Taxonomy" id="191504"/>
    <lineage>
        <taxon>Eukaryota</taxon>
        <taxon>Viridiplantae</taxon>
        <taxon>Streptophyta</taxon>
        <taxon>Embryophyta</taxon>
        <taxon>Tracheophyta</taxon>
        <taxon>Spermatophyta</taxon>
        <taxon>Magnoliopsida</taxon>
        <taxon>Liliopsida</taxon>
        <taxon>Poales</taxon>
        <taxon>Poaceae</taxon>
        <taxon>PACMAD clade</taxon>
        <taxon>Chloridoideae</taxon>
        <taxon>Cynodonteae</taxon>
        <taxon>Eleusininae</taxon>
        <taxon>Eleusine</taxon>
    </lineage>
</organism>
<keyword evidence="1 6" id="KW-0378">Hydrolase</keyword>
<dbReference type="PANTHER" id="PTHR24185:SF1">
    <property type="entry name" value="CALCIUM-INDEPENDENT PHOSPHOLIPASE A2-GAMMA"/>
    <property type="match status" value="1"/>
</dbReference>
<evidence type="ECO:0000256" key="5">
    <source>
        <dbReference type="ARBA" id="ARBA00025642"/>
    </source>
</evidence>
<protein>
    <recommendedName>
        <fullName evidence="7">Patatin</fullName>
        <ecNumber evidence="7">3.1.1.-</ecNumber>
    </recommendedName>
</protein>
<dbReference type="GO" id="GO:0006631">
    <property type="term" value="P:fatty acid metabolic process"/>
    <property type="evidence" value="ECO:0007669"/>
    <property type="project" value="TreeGrafter"/>
</dbReference>
<evidence type="ECO:0000256" key="2">
    <source>
        <dbReference type="ARBA" id="ARBA00022821"/>
    </source>
</evidence>
<dbReference type="PANTHER" id="PTHR24185">
    <property type="entry name" value="CALCIUM-INDEPENDENT PHOSPHOLIPASE A2-GAMMA"/>
    <property type="match status" value="1"/>
</dbReference>
<evidence type="ECO:0000256" key="7">
    <source>
        <dbReference type="RuleBase" id="RU361262"/>
    </source>
</evidence>
<accession>A0AAV5DNX3</accession>
<evidence type="ECO:0000313" key="10">
    <source>
        <dbReference type="Proteomes" id="UP001054889"/>
    </source>
</evidence>
<feature type="short sequence motif" description="GXGXXG" evidence="6">
    <location>
        <begin position="59"/>
        <end position="64"/>
    </location>
</feature>
<feature type="active site" description="Nucleophile" evidence="6">
    <location>
        <position position="93"/>
    </location>
</feature>
<dbReference type="PROSITE" id="PS51635">
    <property type="entry name" value="PNPLA"/>
    <property type="match status" value="1"/>
</dbReference>
<dbReference type="Gene3D" id="3.40.1090.10">
    <property type="entry name" value="Cytosolic phospholipase A2 catalytic domain"/>
    <property type="match status" value="1"/>
</dbReference>
<dbReference type="Proteomes" id="UP001054889">
    <property type="component" value="Unassembled WGS sequence"/>
</dbReference>
<evidence type="ECO:0000256" key="4">
    <source>
        <dbReference type="ARBA" id="ARBA00023098"/>
    </source>
</evidence>
<keyword evidence="3 6" id="KW-0442">Lipid degradation</keyword>
<dbReference type="InterPro" id="IPR045217">
    <property type="entry name" value="PNPLA8-like"/>
</dbReference>
<gene>
    <name evidence="9" type="primary">ga29791</name>
    <name evidence="9" type="ORF">PR202_ga29791</name>
</gene>
<evidence type="ECO:0000313" key="9">
    <source>
        <dbReference type="EMBL" id="GJN11590.1"/>
    </source>
</evidence>
<reference evidence="9" key="1">
    <citation type="journal article" date="2018" name="DNA Res.">
        <title>Multiple hybrid de novo genome assembly of finger millet, an orphan allotetraploid crop.</title>
        <authorList>
            <person name="Hatakeyama M."/>
            <person name="Aluri S."/>
            <person name="Balachadran M.T."/>
            <person name="Sivarajan S.R."/>
            <person name="Patrignani A."/>
            <person name="Gruter S."/>
            <person name="Poveda L."/>
            <person name="Shimizu-Inatsugi R."/>
            <person name="Baeten J."/>
            <person name="Francoijs K.J."/>
            <person name="Nataraja K.N."/>
            <person name="Reddy Y.A.N."/>
            <person name="Phadnis S."/>
            <person name="Ravikumar R.L."/>
            <person name="Schlapbach R."/>
            <person name="Sreeman S.M."/>
            <person name="Shimizu K.K."/>
        </authorList>
    </citation>
    <scope>NUCLEOTIDE SEQUENCE</scope>
</reference>
<proteinExistence type="inferred from homology"/>
<dbReference type="GO" id="GO:0016042">
    <property type="term" value="P:lipid catabolic process"/>
    <property type="evidence" value="ECO:0007669"/>
    <property type="project" value="UniProtKB-UniRule"/>
</dbReference>
<evidence type="ECO:0000259" key="8">
    <source>
        <dbReference type="PROSITE" id="PS51635"/>
    </source>
</evidence>
<dbReference type="InterPro" id="IPR002641">
    <property type="entry name" value="PNPLA_dom"/>
</dbReference>
<dbReference type="EC" id="3.1.1.-" evidence="7"/>
<dbReference type="GO" id="GO:0004620">
    <property type="term" value="F:phospholipase activity"/>
    <property type="evidence" value="ECO:0007669"/>
    <property type="project" value="InterPro"/>
</dbReference>
<comment type="domain">
    <text evidence="7">The nitrogen atoms of the two glycine residues in the GGXR motif define the oxyanion hole, and stabilize the oxyanion that forms during the nucleophilic attack by the catalytic serine during substrate cleavage.</text>
</comment>
<evidence type="ECO:0000256" key="3">
    <source>
        <dbReference type="ARBA" id="ARBA00022963"/>
    </source>
</evidence>
<keyword evidence="4 6" id="KW-0443">Lipid metabolism</keyword>
<dbReference type="InterPro" id="IPR016035">
    <property type="entry name" value="Acyl_Trfase/lysoPLipase"/>
</dbReference>
<feature type="domain" description="PNPLA" evidence="8">
    <location>
        <begin position="55"/>
        <end position="303"/>
    </location>
</feature>
<name>A0AAV5DNX3_ELECO</name>
<feature type="active site" description="Proton acceptor" evidence="6">
    <location>
        <position position="290"/>
    </location>
</feature>
<dbReference type="SUPFAM" id="SSF52151">
    <property type="entry name" value="FabD/lysophospholipase-like"/>
    <property type="match status" value="1"/>
</dbReference>
<dbReference type="GO" id="GO:0016020">
    <property type="term" value="C:membrane"/>
    <property type="evidence" value="ECO:0007669"/>
    <property type="project" value="TreeGrafter"/>
</dbReference>
<keyword evidence="10" id="KW-1185">Reference proteome</keyword>
<feature type="short sequence motif" description="DGA/G" evidence="6">
    <location>
        <begin position="290"/>
        <end position="292"/>
    </location>
</feature>
<dbReference type="Pfam" id="PF01734">
    <property type="entry name" value="Patatin"/>
    <property type="match status" value="1"/>
</dbReference>
<evidence type="ECO:0000256" key="1">
    <source>
        <dbReference type="ARBA" id="ARBA00022801"/>
    </source>
</evidence>
<dbReference type="GO" id="GO:0006952">
    <property type="term" value="P:defense response"/>
    <property type="evidence" value="ECO:0007669"/>
    <property type="project" value="UniProtKB-KW"/>
</dbReference>
<evidence type="ECO:0000256" key="6">
    <source>
        <dbReference type="PROSITE-ProRule" id="PRU01161"/>
    </source>
</evidence>
<comment type="similarity">
    <text evidence="7">Belongs to the patatin family.</text>
</comment>
<comment type="caution">
    <text evidence="9">The sequence shown here is derived from an EMBL/GenBank/DDBJ whole genome shotgun (WGS) entry which is preliminary data.</text>
</comment>
<reference evidence="9" key="2">
    <citation type="submission" date="2021-12" db="EMBL/GenBank/DDBJ databases">
        <title>Resequencing data analysis of finger millet.</title>
        <authorList>
            <person name="Hatakeyama M."/>
            <person name="Aluri S."/>
            <person name="Balachadran M.T."/>
            <person name="Sivarajan S.R."/>
            <person name="Poveda L."/>
            <person name="Shimizu-Inatsugi R."/>
            <person name="Schlapbach R."/>
            <person name="Sreeman S.M."/>
            <person name="Shimizu K.K."/>
        </authorList>
    </citation>
    <scope>NUCLEOTIDE SEQUENCE</scope>
</reference>
<comment type="function">
    <text evidence="7">Lipolytic acyl hydrolase (LAH).</text>
</comment>
<dbReference type="AlphaFoldDB" id="A0AAV5DNX3"/>
<dbReference type="EMBL" id="BQKI01000018">
    <property type="protein sequence ID" value="GJN11590.1"/>
    <property type="molecule type" value="Genomic_DNA"/>
</dbReference>
<feature type="short sequence motif" description="GXSXG" evidence="6">
    <location>
        <begin position="91"/>
        <end position="95"/>
    </location>
</feature>